<evidence type="ECO:0000256" key="1">
    <source>
        <dbReference type="SAM" id="SignalP"/>
    </source>
</evidence>
<sequence length="1225" mass="135441">MKKIKLLGLLFTVSATYAQSTSENYIQSKTCLNDDCSKKTESVTYFDGLGRPKQIVGVKATTTGKDLVIPITYDTYGRQTKDILPVPANSLNAAIHTGIVNESPANSYYGVANAYAEKEIENSPLDKVLQQAHPGDAWKMVGGHTVQYKYQANASGDIKKFITNTTTNTVGTISNTVSSLPTVGSYDPGVLYKNTVTDEDGTPVIQFTNGRGQVLLIRRTDGTQNVDTYYVYNEYGQQVFVIPPKAVERIEQNNNTLTQNVLETFCYQYRYDGRGRQVEKRLPGREDWESVVYDGADRPILSQDVNLKNKGQWLLSKYDRLNRVVYTGILSGGSRIDMQSQIGDQIINEETIVGGFTKNGQLVYYTNNFFQNFNTILTVNYYDFYPRDQKEPTPTKILDQFVITSSKSLNGGINTLTFPTATYIKNIEDDSWTKTYFYYDTKGRKIGEKSFNHLGGYTKKEIKLDFAGIPQAVYTYHIRKSGEAGVSVRERFVYDHGNRLKEHYHQVDSNPEQLLAKNSYNELSQLVNKEVGNNLQSIDYAYNIRGWMTDINPTQMPLSDLGGKLFAYKIKYNQKDGIDNPDPAQFAGKNVVSRYNGNIAEVDWRSVTSIGANPSITPKRYGYAYDSLNRLIAGYYQSPTNAYSKENTESIGYDLNGNISKMYRTSTIENNNTATVIDELNYIYSGNKLTNVHDTRNNPSGYEGGGNTITYDANGNMENMQDKGISSIAYNFLNLPVKMSMLESGVGLTYLYGANGTKLQKINSTYECGIVDCYTVNAVSDYLDGFQYMSTSTNRGNGGETELLSKSREMSKAMEIQAYTLNDTIIPVDLGLNPPIEGGIVEKKNNNLSFFPTAEGYYDYQKDQYIYQYKDHLGNVRISFGRNSAGALEITDANDYYPFGMNHLKSGNAFFGQSTYKNYKYNGKELQETGMYDYGARFYMPDLGRWGVADELAEKSRRFSPYTYALDNPIMFVDPDGREAQGCCGNLWNLAKTYYSGMYQGAKSVATGTYQGVKQVVTHPIESAKSLASNPGGALKSGISKSTNLMASVAAFPAIAGASVKKGDATVAGNIAGKALGTAVIEGGMAVATEGAASLVRNIASKAGGTAAKTVAGASESVDYGKMLTSTSEFDPSKTLYRGLSGKEAIKSEIYLTDNVEVAQSYVKNGQQVMQYDLSNSGLYMLEKTGELEFKTGINTGSTTISTEYLFKGKDLVKTINGKATPYNP</sequence>
<dbReference type="InterPro" id="IPR045619">
    <property type="entry name" value="DUF6443"/>
</dbReference>
<comment type="caution">
    <text evidence="3">The sequence shown here is derived from an EMBL/GenBank/DDBJ whole genome shotgun (WGS) entry which is preliminary data.</text>
</comment>
<reference evidence="4" key="1">
    <citation type="journal article" date="2019" name="Int. J. Syst. Evol. Microbiol.">
        <title>The Global Catalogue of Microorganisms (GCM) 10K type strain sequencing project: providing services to taxonomists for standard genome sequencing and annotation.</title>
        <authorList>
            <consortium name="The Broad Institute Genomics Platform"/>
            <consortium name="The Broad Institute Genome Sequencing Center for Infectious Disease"/>
            <person name="Wu L."/>
            <person name="Ma J."/>
        </authorList>
    </citation>
    <scope>NUCLEOTIDE SEQUENCE [LARGE SCALE GENOMIC DNA]</scope>
    <source>
        <strain evidence="4">CECT 7798</strain>
    </source>
</reference>
<dbReference type="Pfam" id="PF20041">
    <property type="entry name" value="DUF6443"/>
    <property type="match status" value="1"/>
</dbReference>
<dbReference type="Proteomes" id="UP001595735">
    <property type="component" value="Unassembled WGS sequence"/>
</dbReference>
<accession>A0ABV7Y2D2</accession>
<evidence type="ECO:0000259" key="2">
    <source>
        <dbReference type="Pfam" id="PF20041"/>
    </source>
</evidence>
<protein>
    <submittedName>
        <fullName evidence="3">DUF6443 domain-containing protein</fullName>
    </submittedName>
</protein>
<keyword evidence="4" id="KW-1185">Reference proteome</keyword>
<dbReference type="EMBL" id="JBHRYO010000002">
    <property type="protein sequence ID" value="MFC3758974.1"/>
    <property type="molecule type" value="Genomic_DNA"/>
</dbReference>
<dbReference type="PANTHER" id="PTHR32305:SF15">
    <property type="entry name" value="PROTEIN RHSA-RELATED"/>
    <property type="match status" value="1"/>
</dbReference>
<evidence type="ECO:0000313" key="3">
    <source>
        <dbReference type="EMBL" id="MFC3758974.1"/>
    </source>
</evidence>
<dbReference type="Gene3D" id="2.180.10.10">
    <property type="entry name" value="RHS repeat-associated core"/>
    <property type="match status" value="1"/>
</dbReference>
<dbReference type="PANTHER" id="PTHR32305">
    <property type="match status" value="1"/>
</dbReference>
<feature type="chain" id="PRO_5047184963" evidence="1">
    <location>
        <begin position="19"/>
        <end position="1225"/>
    </location>
</feature>
<keyword evidence="1" id="KW-0732">Signal</keyword>
<feature type="signal peptide" evidence="1">
    <location>
        <begin position="1"/>
        <end position="18"/>
    </location>
</feature>
<name>A0ABV7Y2D2_9FLAO</name>
<dbReference type="RefSeq" id="WP_378170971.1">
    <property type="nucleotide sequence ID" value="NZ_JBHRYO010000002.1"/>
</dbReference>
<proteinExistence type="predicted"/>
<dbReference type="NCBIfam" id="TIGR03696">
    <property type="entry name" value="Rhs_assc_core"/>
    <property type="match status" value="1"/>
</dbReference>
<dbReference type="InterPro" id="IPR022385">
    <property type="entry name" value="Rhs_assc_core"/>
</dbReference>
<organism evidence="3 4">
    <name type="scientific">Chryseobacterium tructae</name>
    <dbReference type="NCBI Taxonomy" id="1037380"/>
    <lineage>
        <taxon>Bacteria</taxon>
        <taxon>Pseudomonadati</taxon>
        <taxon>Bacteroidota</taxon>
        <taxon>Flavobacteriia</taxon>
        <taxon>Flavobacteriales</taxon>
        <taxon>Weeksellaceae</taxon>
        <taxon>Chryseobacterium group</taxon>
        <taxon>Chryseobacterium</taxon>
    </lineage>
</organism>
<feature type="domain" description="DUF6443" evidence="2">
    <location>
        <begin position="25"/>
        <end position="151"/>
    </location>
</feature>
<dbReference type="InterPro" id="IPR050708">
    <property type="entry name" value="T6SS_VgrG/RHS"/>
</dbReference>
<evidence type="ECO:0000313" key="4">
    <source>
        <dbReference type="Proteomes" id="UP001595735"/>
    </source>
</evidence>
<gene>
    <name evidence="3" type="ORF">ACFONJ_23645</name>
</gene>